<dbReference type="InterPro" id="IPR050249">
    <property type="entry name" value="Pseudomonas-type_ThrB"/>
</dbReference>
<dbReference type="Proteomes" id="UP000179001">
    <property type="component" value="Unassembled WGS sequence"/>
</dbReference>
<evidence type="ECO:0000256" key="1">
    <source>
        <dbReference type="ARBA" id="ARBA00038240"/>
    </source>
</evidence>
<dbReference type="Gene3D" id="3.90.1200.10">
    <property type="match status" value="1"/>
</dbReference>
<dbReference type="GO" id="GO:0019202">
    <property type="term" value="F:amino acid kinase activity"/>
    <property type="evidence" value="ECO:0007669"/>
    <property type="project" value="TreeGrafter"/>
</dbReference>
<dbReference type="InterPro" id="IPR011009">
    <property type="entry name" value="Kinase-like_dom_sf"/>
</dbReference>
<dbReference type="Pfam" id="PF01636">
    <property type="entry name" value="APH"/>
    <property type="match status" value="1"/>
</dbReference>
<comment type="similarity">
    <text evidence="1">Belongs to the pseudomonas-type ThrB family.</text>
</comment>
<dbReference type="PANTHER" id="PTHR21064">
    <property type="entry name" value="AMINOGLYCOSIDE PHOSPHOTRANSFERASE DOMAIN-CONTAINING PROTEIN-RELATED"/>
    <property type="match status" value="1"/>
</dbReference>
<reference evidence="3 4" key="1">
    <citation type="journal article" date="2016" name="Nat. Commun.">
        <title>Thousands of microbial genomes shed light on interconnected biogeochemical processes in an aquifer system.</title>
        <authorList>
            <person name="Anantharaman K."/>
            <person name="Brown C.T."/>
            <person name="Hug L.A."/>
            <person name="Sharon I."/>
            <person name="Castelle C.J."/>
            <person name="Probst A.J."/>
            <person name="Thomas B.C."/>
            <person name="Singh A."/>
            <person name="Wilkins M.J."/>
            <person name="Karaoz U."/>
            <person name="Brodie E.L."/>
            <person name="Williams K.H."/>
            <person name="Hubbard S.S."/>
            <person name="Banfield J.F."/>
        </authorList>
    </citation>
    <scope>NUCLEOTIDE SEQUENCE [LARGE SCALE GENOMIC DNA]</scope>
</reference>
<name>A0A1F5T017_9BACT</name>
<evidence type="ECO:0000259" key="2">
    <source>
        <dbReference type="Pfam" id="PF01636"/>
    </source>
</evidence>
<gene>
    <name evidence="3" type="ORF">A2478_03145</name>
</gene>
<sequence>MKTKVNEKQIKQELEKFNIKNVGKILLLENVGADNYLINWGEKKYLLRLNGDKSSIFFRTKNDVASEIEILKKLLSQGIEVPVVLSDKFGKQLISIGGRNGFLRKYIVGSQKSSPSLEEIEQAGKMLGKMHKVLQNWKSKYKRKDWGLGNVKKFWFGNKKIILSSNFKNRESFVKKFEEILLDIKLPNILPAGTLHEDFGKRHLLWKSKRIAGVIDFDRAYYGPLILDLGQALRGWCFSRDWKKWSARKAEAFLRGYESQRKLTKIEKAYLSDAVKFAMIERAQSFLLRGIKQNNKNWIKFADLTINTLFSQIETYFEK</sequence>
<dbReference type="AlphaFoldDB" id="A0A1F5T017"/>
<protein>
    <recommendedName>
        <fullName evidence="2">Aminoglycoside phosphotransferase domain-containing protein</fullName>
    </recommendedName>
</protein>
<evidence type="ECO:0000313" key="3">
    <source>
        <dbReference type="EMBL" id="OGF32297.1"/>
    </source>
</evidence>
<dbReference type="STRING" id="1798002.A2478_03145"/>
<feature type="domain" description="Aminoglycoside phosphotransferase" evidence="2">
    <location>
        <begin position="32"/>
        <end position="259"/>
    </location>
</feature>
<comment type="caution">
    <text evidence="3">The sequence shown here is derived from an EMBL/GenBank/DDBJ whole genome shotgun (WGS) entry which is preliminary data.</text>
</comment>
<accession>A0A1F5T017</accession>
<evidence type="ECO:0000313" key="4">
    <source>
        <dbReference type="Proteomes" id="UP000179001"/>
    </source>
</evidence>
<proteinExistence type="inferred from homology"/>
<organism evidence="3 4">
    <name type="scientific">Candidatus Falkowbacteria bacterium RIFOXYC2_FULL_36_12</name>
    <dbReference type="NCBI Taxonomy" id="1798002"/>
    <lineage>
        <taxon>Bacteria</taxon>
        <taxon>Candidatus Falkowiibacteriota</taxon>
    </lineage>
</organism>
<dbReference type="Gene3D" id="3.30.200.20">
    <property type="entry name" value="Phosphorylase Kinase, domain 1"/>
    <property type="match status" value="1"/>
</dbReference>
<dbReference type="PANTHER" id="PTHR21064:SF6">
    <property type="entry name" value="AMINOGLYCOSIDE PHOSPHOTRANSFERASE DOMAIN-CONTAINING PROTEIN"/>
    <property type="match status" value="1"/>
</dbReference>
<dbReference type="EMBL" id="MFGJ01000006">
    <property type="protein sequence ID" value="OGF32297.1"/>
    <property type="molecule type" value="Genomic_DNA"/>
</dbReference>
<dbReference type="SUPFAM" id="SSF56112">
    <property type="entry name" value="Protein kinase-like (PK-like)"/>
    <property type="match status" value="1"/>
</dbReference>
<dbReference type="InterPro" id="IPR002575">
    <property type="entry name" value="Aminoglycoside_PTrfase"/>
</dbReference>